<dbReference type="EMBL" id="JAJDLA010000016">
    <property type="protein sequence ID" value="MCB8606310.1"/>
    <property type="molecule type" value="Genomic_DNA"/>
</dbReference>
<dbReference type="AlphaFoldDB" id="A0AB35HEQ3"/>
<dbReference type="InterPro" id="IPR001296">
    <property type="entry name" value="Glyco_trans_1"/>
</dbReference>
<accession>A0AB35HEQ3</accession>
<keyword evidence="3" id="KW-0808">Transferase</keyword>
<dbReference type="EC" id="2.4.-.-" evidence="3"/>
<organism evidence="3 4">
    <name type="scientific">Veillonella nakazawae</name>
    <dbReference type="NCBI Taxonomy" id="2682456"/>
    <lineage>
        <taxon>Bacteria</taxon>
        <taxon>Bacillati</taxon>
        <taxon>Bacillota</taxon>
        <taxon>Negativicutes</taxon>
        <taxon>Veillonellales</taxon>
        <taxon>Veillonellaceae</taxon>
        <taxon>Veillonella</taxon>
    </lineage>
</organism>
<sequence length="378" mass="43032">MNTEPIRVLQVIGIVAGGGVESVVMNYYKHIDRSKVQFDFVVHDDNIVDITDTVESMGGKVYKVPSYSKNIFGFMHGVYHIVKDHKYKIVHCHMTTLGVFSLGPAWMAGAKVRILHGHNTTVKSETKRNIMKMVLRPLSVFVANKYFACSKVAACWLYGSNKASQIINNAIDVECFQYNEVMREELRSELGLEDKFIIGHIGRFVYQKNHAYIIRLFHQVAQQLPSAHLVLVGDGPLRESVLNELKLLNLLERVTYLGLRDDVHNLYSLFDIFYFPSWYEGLGVVAIESQAAKLPILMSNFVPDEAIIDHSLAKKIGITDEDIAIWINETKRIYSNINYLCNGVNSRIGINNCINTEGYNIQLEAKRLEELYCEYSKI</sequence>
<evidence type="ECO:0000313" key="3">
    <source>
        <dbReference type="EMBL" id="MCB8606310.1"/>
    </source>
</evidence>
<reference evidence="3" key="1">
    <citation type="submission" date="2021-10" db="EMBL/GenBank/DDBJ databases">
        <title>Collection of gut derived symbiotic bacterial strains cultured from healthy donors.</title>
        <authorList>
            <person name="Lin H."/>
            <person name="Littmann E."/>
            <person name="Kohout C."/>
            <person name="Pamer E.G."/>
        </authorList>
    </citation>
    <scope>NUCLEOTIDE SEQUENCE</scope>
    <source>
        <strain evidence="3">DFI.4.35</strain>
    </source>
</reference>
<feature type="domain" description="Glycosyltransferase subfamily 4-like N-terminal" evidence="2">
    <location>
        <begin position="18"/>
        <end position="174"/>
    </location>
</feature>
<protein>
    <submittedName>
        <fullName evidence="3">Glycosyltransferase</fullName>
        <ecNumber evidence="3">2.4.-.-</ecNumber>
    </submittedName>
</protein>
<dbReference type="Proteomes" id="UP001198010">
    <property type="component" value="Unassembled WGS sequence"/>
</dbReference>
<dbReference type="RefSeq" id="WP_227283703.1">
    <property type="nucleotide sequence ID" value="NZ_JAJDLA010000016.1"/>
</dbReference>
<name>A0AB35HEQ3_9FIRM</name>
<dbReference type="GO" id="GO:0016757">
    <property type="term" value="F:glycosyltransferase activity"/>
    <property type="evidence" value="ECO:0007669"/>
    <property type="project" value="UniProtKB-KW"/>
</dbReference>
<keyword evidence="3" id="KW-0328">Glycosyltransferase</keyword>
<dbReference type="InterPro" id="IPR028098">
    <property type="entry name" value="Glyco_trans_4-like_N"/>
</dbReference>
<proteinExistence type="predicted"/>
<evidence type="ECO:0000259" key="1">
    <source>
        <dbReference type="Pfam" id="PF00534"/>
    </source>
</evidence>
<dbReference type="InterPro" id="IPR050194">
    <property type="entry name" value="Glycosyltransferase_grp1"/>
</dbReference>
<dbReference type="Pfam" id="PF13439">
    <property type="entry name" value="Glyco_transf_4"/>
    <property type="match status" value="1"/>
</dbReference>
<feature type="domain" description="Glycosyl transferase family 1" evidence="1">
    <location>
        <begin position="183"/>
        <end position="302"/>
    </location>
</feature>
<dbReference type="Pfam" id="PF00534">
    <property type="entry name" value="Glycos_transf_1"/>
    <property type="match status" value="1"/>
</dbReference>
<dbReference type="PANTHER" id="PTHR45947:SF3">
    <property type="entry name" value="SULFOQUINOVOSYL TRANSFERASE SQD2"/>
    <property type="match status" value="1"/>
</dbReference>
<evidence type="ECO:0000259" key="2">
    <source>
        <dbReference type="Pfam" id="PF13439"/>
    </source>
</evidence>
<dbReference type="Gene3D" id="3.40.50.2000">
    <property type="entry name" value="Glycogen Phosphorylase B"/>
    <property type="match status" value="2"/>
</dbReference>
<dbReference type="SUPFAM" id="SSF53756">
    <property type="entry name" value="UDP-Glycosyltransferase/glycogen phosphorylase"/>
    <property type="match status" value="1"/>
</dbReference>
<gene>
    <name evidence="3" type="ORF">LJD63_08565</name>
</gene>
<dbReference type="PANTHER" id="PTHR45947">
    <property type="entry name" value="SULFOQUINOVOSYL TRANSFERASE SQD2"/>
    <property type="match status" value="1"/>
</dbReference>
<comment type="caution">
    <text evidence="3">The sequence shown here is derived from an EMBL/GenBank/DDBJ whole genome shotgun (WGS) entry which is preliminary data.</text>
</comment>
<evidence type="ECO:0000313" key="4">
    <source>
        <dbReference type="Proteomes" id="UP001198010"/>
    </source>
</evidence>